<evidence type="ECO:0000256" key="6">
    <source>
        <dbReference type="ARBA" id="ARBA00022692"/>
    </source>
</evidence>
<comment type="subcellular location">
    <subcellularLocation>
        <location evidence="1">Cell membrane</location>
        <topology evidence="1">Multi-pass membrane protein</topology>
    </subcellularLocation>
</comment>
<dbReference type="PROSITE" id="PS51257">
    <property type="entry name" value="PROKAR_LIPOPROTEIN"/>
    <property type="match status" value="1"/>
</dbReference>
<accession>A0ABV1BW97</accession>
<dbReference type="Pfam" id="PF18075">
    <property type="entry name" value="FtsX_ECD"/>
    <property type="match status" value="1"/>
</dbReference>
<keyword evidence="7 11" id="KW-1133">Transmembrane helix</keyword>
<evidence type="ECO:0000259" key="12">
    <source>
        <dbReference type="Pfam" id="PF02687"/>
    </source>
</evidence>
<feature type="transmembrane region" description="Helical" evidence="11">
    <location>
        <begin position="222"/>
        <end position="246"/>
    </location>
</feature>
<dbReference type="PANTHER" id="PTHR47755:SF1">
    <property type="entry name" value="CELL DIVISION PROTEIN FTSX"/>
    <property type="match status" value="1"/>
</dbReference>
<dbReference type="InterPro" id="IPR058204">
    <property type="entry name" value="FtsX_firmicutes-type"/>
</dbReference>
<feature type="domain" description="FtsX extracellular" evidence="13">
    <location>
        <begin position="60"/>
        <end position="155"/>
    </location>
</feature>
<evidence type="ECO:0000256" key="5">
    <source>
        <dbReference type="ARBA" id="ARBA00022618"/>
    </source>
</evidence>
<dbReference type="PIRSF" id="PIRSF003097">
    <property type="entry name" value="FtsX"/>
    <property type="match status" value="1"/>
</dbReference>
<keyword evidence="5 10" id="KW-0132">Cell division</keyword>
<evidence type="ECO:0000256" key="8">
    <source>
        <dbReference type="ARBA" id="ARBA00023136"/>
    </source>
</evidence>
<comment type="function">
    <text evidence="10">Part of the ABC transporter FtsEX involved in asymmetric cellular division facilitating the initiation of sporulation.</text>
</comment>
<dbReference type="NCBIfam" id="NF038347">
    <property type="entry name" value="FtsX_Gpos"/>
    <property type="match status" value="1"/>
</dbReference>
<evidence type="ECO:0000256" key="1">
    <source>
        <dbReference type="ARBA" id="ARBA00004651"/>
    </source>
</evidence>
<keyword evidence="9 10" id="KW-0131">Cell cycle</keyword>
<gene>
    <name evidence="14" type="primary">ftsX</name>
    <name evidence="14" type="ORF">WMO14_04940</name>
</gene>
<evidence type="ECO:0000256" key="11">
    <source>
        <dbReference type="SAM" id="Phobius"/>
    </source>
</evidence>
<keyword evidence="4 10" id="KW-1003">Cell membrane</keyword>
<keyword evidence="15" id="KW-1185">Reference proteome</keyword>
<evidence type="ECO:0000256" key="4">
    <source>
        <dbReference type="ARBA" id="ARBA00022475"/>
    </source>
</evidence>
<dbReference type="PANTHER" id="PTHR47755">
    <property type="entry name" value="CELL DIVISION PROTEIN FTSX"/>
    <property type="match status" value="1"/>
</dbReference>
<proteinExistence type="inferred from homology"/>
<evidence type="ECO:0000313" key="14">
    <source>
        <dbReference type="EMBL" id="MEQ2379223.1"/>
    </source>
</evidence>
<evidence type="ECO:0000256" key="9">
    <source>
        <dbReference type="ARBA" id="ARBA00023306"/>
    </source>
</evidence>
<comment type="similarity">
    <text evidence="2 10">Belongs to the ABC-4 integral membrane protein family. FtsX subfamily.</text>
</comment>
<dbReference type="EMBL" id="JBBMER010000003">
    <property type="protein sequence ID" value="MEQ2379223.1"/>
    <property type="molecule type" value="Genomic_DNA"/>
</dbReference>
<feature type="transmembrane region" description="Helical" evidence="11">
    <location>
        <begin position="171"/>
        <end position="201"/>
    </location>
</feature>
<evidence type="ECO:0000256" key="3">
    <source>
        <dbReference type="ARBA" id="ARBA00021907"/>
    </source>
</evidence>
<dbReference type="InterPro" id="IPR004513">
    <property type="entry name" value="FtsX"/>
</dbReference>
<protein>
    <recommendedName>
        <fullName evidence="3 10">Cell division protein FtsX</fullName>
    </recommendedName>
</protein>
<feature type="domain" description="ABC3 transporter permease C-terminal" evidence="12">
    <location>
        <begin position="178"/>
        <end position="298"/>
    </location>
</feature>
<dbReference type="Pfam" id="PF02687">
    <property type="entry name" value="FtsX"/>
    <property type="match status" value="1"/>
</dbReference>
<name>A0ABV1BW97_9FIRM</name>
<sequence length="302" mass="33677">MKIRSLFYHIKDGLKNIYRNRLFSLASIATITACIFLFGVFYALVSNFQYMIHKAENEVCVTVFFDEGLTDADIKKLGDTISQRNEVSRIHYTSADEAWENYKAEYFKDYPELAEGFKDDNPLANSSSYEIYLNEASSQATLVTYLENLDGIRQVNRSEATASGLASAARLVSYITIAIIVILLAVSIFLITNTIVIGITVRKEEISIMKYIGATDAFVNAPFFVEGIVIGLVGSIIPIVILRFVYENIINFVMNKFSILQNILAFMPVNDVFRILVPVGILLGIGIGALGSFFAVRKHANV</sequence>
<evidence type="ECO:0000256" key="2">
    <source>
        <dbReference type="ARBA" id="ARBA00007379"/>
    </source>
</evidence>
<dbReference type="Gene3D" id="3.30.70.3040">
    <property type="match status" value="1"/>
</dbReference>
<dbReference type="Proteomes" id="UP001442364">
    <property type="component" value="Unassembled WGS sequence"/>
</dbReference>
<keyword evidence="8 10" id="KW-0472">Membrane</keyword>
<comment type="caution">
    <text evidence="14">The sequence shown here is derived from an EMBL/GenBank/DDBJ whole genome shotgun (WGS) entry which is preliminary data.</text>
</comment>
<evidence type="ECO:0000313" key="15">
    <source>
        <dbReference type="Proteomes" id="UP001442364"/>
    </source>
</evidence>
<keyword evidence="6 11" id="KW-0812">Transmembrane</keyword>
<dbReference type="InterPro" id="IPR040690">
    <property type="entry name" value="FtsX_ECD"/>
</dbReference>
<reference evidence="14 15" key="1">
    <citation type="submission" date="2024-03" db="EMBL/GenBank/DDBJ databases">
        <title>Human intestinal bacterial collection.</title>
        <authorList>
            <person name="Pauvert C."/>
            <person name="Hitch T.C.A."/>
            <person name="Clavel T."/>
        </authorList>
    </citation>
    <scope>NUCLEOTIDE SEQUENCE [LARGE SCALE GENOMIC DNA]</scope>
    <source>
        <strain evidence="14 15">CLA-AA-H255</strain>
    </source>
</reference>
<evidence type="ECO:0000256" key="7">
    <source>
        <dbReference type="ARBA" id="ARBA00022989"/>
    </source>
</evidence>
<evidence type="ECO:0000259" key="13">
    <source>
        <dbReference type="Pfam" id="PF18075"/>
    </source>
</evidence>
<feature type="transmembrane region" description="Helical" evidence="11">
    <location>
        <begin position="275"/>
        <end position="296"/>
    </location>
</feature>
<dbReference type="InterPro" id="IPR003838">
    <property type="entry name" value="ABC3_permease_C"/>
</dbReference>
<feature type="transmembrane region" description="Helical" evidence="11">
    <location>
        <begin position="21"/>
        <end position="45"/>
    </location>
</feature>
<organism evidence="14 15">
    <name type="scientific">[Lactobacillus] rogosae</name>
    <dbReference type="NCBI Taxonomy" id="706562"/>
    <lineage>
        <taxon>Bacteria</taxon>
        <taxon>Bacillati</taxon>
        <taxon>Bacillota</taxon>
        <taxon>Clostridia</taxon>
        <taxon>Lachnospirales</taxon>
        <taxon>Lachnospiraceae</taxon>
        <taxon>Lachnospira</taxon>
    </lineage>
</organism>
<dbReference type="RefSeq" id="WP_022501244.1">
    <property type="nucleotide sequence ID" value="NZ_DAWCMB010000195.1"/>
</dbReference>
<evidence type="ECO:0000256" key="10">
    <source>
        <dbReference type="PIRNR" id="PIRNR003097"/>
    </source>
</evidence>